<dbReference type="PANTHER" id="PTHR33221:SF13">
    <property type="entry name" value="TRANSCRIPTIONAL REGULATOR-RELATED"/>
    <property type="match status" value="1"/>
</dbReference>
<dbReference type="PROSITE" id="PS01332">
    <property type="entry name" value="HTH_RRF2_1"/>
    <property type="match status" value="1"/>
</dbReference>
<gene>
    <name evidence="1" type="ORF">KX928_13195</name>
</gene>
<dbReference type="AlphaFoldDB" id="A0A9X1FW35"/>
<comment type="caution">
    <text evidence="1">The sequence shown here is derived from an EMBL/GenBank/DDBJ whole genome shotgun (WGS) entry which is preliminary data.</text>
</comment>
<name>A0A9X1FW35_9RHOB</name>
<protein>
    <submittedName>
        <fullName evidence="1">Rrf2 family transcriptional regulator</fullName>
    </submittedName>
</protein>
<accession>A0A9X1FW35</accession>
<dbReference type="PANTHER" id="PTHR33221">
    <property type="entry name" value="WINGED HELIX-TURN-HELIX TRANSCRIPTIONAL REGULATOR, RRF2 FAMILY"/>
    <property type="match status" value="1"/>
</dbReference>
<organism evidence="1 2">
    <name type="scientific">Roseobacter insulae</name>
    <dbReference type="NCBI Taxonomy" id="2859783"/>
    <lineage>
        <taxon>Bacteria</taxon>
        <taxon>Pseudomonadati</taxon>
        <taxon>Pseudomonadota</taxon>
        <taxon>Alphaproteobacteria</taxon>
        <taxon>Rhodobacterales</taxon>
        <taxon>Roseobacteraceae</taxon>
        <taxon>Roseobacter</taxon>
    </lineage>
</organism>
<dbReference type="Proteomes" id="UP001138661">
    <property type="component" value="Unassembled WGS sequence"/>
</dbReference>
<dbReference type="PROSITE" id="PS51197">
    <property type="entry name" value="HTH_RRF2_2"/>
    <property type="match status" value="1"/>
</dbReference>
<dbReference type="InterPro" id="IPR030489">
    <property type="entry name" value="TR_Rrf2-type_CS"/>
</dbReference>
<keyword evidence="2" id="KW-1185">Reference proteome</keyword>
<reference evidence="1" key="1">
    <citation type="submission" date="2021-07" db="EMBL/GenBank/DDBJ databases">
        <title>Roseobacter insulae sp. nov., isolated from a tidal flat.</title>
        <authorList>
            <person name="Park S."/>
            <person name="Yoon J.-H."/>
        </authorList>
    </citation>
    <scope>NUCLEOTIDE SEQUENCE</scope>
    <source>
        <strain evidence="1">YSTF-M11</strain>
    </source>
</reference>
<dbReference type="InterPro" id="IPR011991">
    <property type="entry name" value="ArsR-like_HTH"/>
</dbReference>
<proteinExistence type="predicted"/>
<dbReference type="Pfam" id="PF02082">
    <property type="entry name" value="Rrf2"/>
    <property type="match status" value="1"/>
</dbReference>
<dbReference type="NCBIfam" id="TIGR00738">
    <property type="entry name" value="rrf2_super"/>
    <property type="match status" value="1"/>
</dbReference>
<sequence length="172" mass="18554">MKLGDGVEQAIHCVTLLASMPEGGLLSAAAMAEFHGVSVSYLLKHLQALSGAGIVQTVPGPRGGYRLARGADAITLLDIVLAVEGHEPAFRCKEIRQNGPDPLPARHFRRPCQINAAMLRAERAYRNELRSVTVSDLIQQLLAEDDGSTAARGCAFFDAHLRYPKPKPKSTN</sequence>
<evidence type="ECO:0000313" key="1">
    <source>
        <dbReference type="EMBL" id="MBW4708738.1"/>
    </source>
</evidence>
<dbReference type="GO" id="GO:0005829">
    <property type="term" value="C:cytosol"/>
    <property type="evidence" value="ECO:0007669"/>
    <property type="project" value="TreeGrafter"/>
</dbReference>
<dbReference type="RefSeq" id="WP_219503184.1">
    <property type="nucleotide sequence ID" value="NZ_JAHXDN010000003.1"/>
</dbReference>
<dbReference type="GO" id="GO:0003700">
    <property type="term" value="F:DNA-binding transcription factor activity"/>
    <property type="evidence" value="ECO:0007669"/>
    <property type="project" value="TreeGrafter"/>
</dbReference>
<dbReference type="CDD" id="cd00090">
    <property type="entry name" value="HTH_ARSR"/>
    <property type="match status" value="1"/>
</dbReference>
<evidence type="ECO:0000313" key="2">
    <source>
        <dbReference type="Proteomes" id="UP001138661"/>
    </source>
</evidence>
<dbReference type="InterPro" id="IPR000944">
    <property type="entry name" value="Tscrpt_reg_Rrf2"/>
</dbReference>
<dbReference type="EMBL" id="JAHXDN010000003">
    <property type="protein sequence ID" value="MBW4708738.1"/>
    <property type="molecule type" value="Genomic_DNA"/>
</dbReference>